<evidence type="ECO:0000313" key="3">
    <source>
        <dbReference type="EMBL" id="SMX53686.1"/>
    </source>
</evidence>
<protein>
    <submittedName>
        <fullName evidence="3">Uncharacterized protein</fullName>
    </submittedName>
</protein>
<dbReference type="OrthoDB" id="2004788at2"/>
<proteinExistence type="predicted"/>
<feature type="transmembrane region" description="Helical" evidence="2">
    <location>
        <begin position="64"/>
        <end position="82"/>
    </location>
</feature>
<reference evidence="4" key="1">
    <citation type="submission" date="2017-05" db="EMBL/GenBank/DDBJ databases">
        <authorList>
            <person name="Kirkegaard R."/>
            <person name="Mcilroy J S."/>
        </authorList>
    </citation>
    <scope>NUCLEOTIDE SEQUENCE [LARGE SCALE GENOMIC DNA]</scope>
</reference>
<dbReference type="KEGG" id="abat:CFX1CAM_0621"/>
<evidence type="ECO:0000256" key="1">
    <source>
        <dbReference type="SAM" id="MobiDB-lite"/>
    </source>
</evidence>
<sequence>MFNKRLSVVSIIFYILAGLLLIFAVWSAVNSFKYISNLVNMGQVIVKDSLFDIVNFHINSFGQYIVYAALLFGIGWIVDIFADVEIESYEFTDEELEALNDLLEDELEEEEEEEEEETEEETKIE</sequence>
<keyword evidence="4" id="KW-1185">Reference proteome</keyword>
<evidence type="ECO:0000313" key="4">
    <source>
        <dbReference type="Proteomes" id="UP000195514"/>
    </source>
</evidence>
<name>A0A1Y6K296_9CHLR</name>
<keyword evidence="2" id="KW-1133">Transmembrane helix</keyword>
<gene>
    <name evidence="3" type="ORF">CFX1CAM_0621</name>
</gene>
<organism evidence="3 4">
    <name type="scientific">Candidatus Brevifilum fermentans</name>
    <dbReference type="NCBI Taxonomy" id="1986204"/>
    <lineage>
        <taxon>Bacteria</taxon>
        <taxon>Bacillati</taxon>
        <taxon>Chloroflexota</taxon>
        <taxon>Anaerolineae</taxon>
        <taxon>Anaerolineales</taxon>
        <taxon>Anaerolineaceae</taxon>
        <taxon>Candidatus Brevifilum</taxon>
    </lineage>
</organism>
<dbReference type="RefSeq" id="WP_087861613.1">
    <property type="nucleotide sequence ID" value="NZ_LT859958.1"/>
</dbReference>
<keyword evidence="2" id="KW-0472">Membrane</keyword>
<dbReference type="EMBL" id="LT859958">
    <property type="protein sequence ID" value="SMX53686.1"/>
    <property type="molecule type" value="Genomic_DNA"/>
</dbReference>
<keyword evidence="2" id="KW-0812">Transmembrane</keyword>
<accession>A0A1Y6K296</accession>
<evidence type="ECO:0000256" key="2">
    <source>
        <dbReference type="SAM" id="Phobius"/>
    </source>
</evidence>
<feature type="region of interest" description="Disordered" evidence="1">
    <location>
        <begin position="104"/>
        <end position="125"/>
    </location>
</feature>
<dbReference type="AlphaFoldDB" id="A0A1Y6K296"/>
<feature type="transmembrane region" description="Helical" evidence="2">
    <location>
        <begin position="7"/>
        <end position="29"/>
    </location>
</feature>
<dbReference type="Proteomes" id="UP000195514">
    <property type="component" value="Chromosome I"/>
</dbReference>